<organism evidence="1">
    <name type="scientific">Micrurus lemniscatus lemniscatus</name>
    <dbReference type="NCBI Taxonomy" id="129467"/>
    <lineage>
        <taxon>Eukaryota</taxon>
        <taxon>Metazoa</taxon>
        <taxon>Chordata</taxon>
        <taxon>Craniata</taxon>
        <taxon>Vertebrata</taxon>
        <taxon>Euteleostomi</taxon>
        <taxon>Lepidosauria</taxon>
        <taxon>Squamata</taxon>
        <taxon>Bifurcata</taxon>
        <taxon>Unidentata</taxon>
        <taxon>Episquamata</taxon>
        <taxon>Toxicofera</taxon>
        <taxon>Serpentes</taxon>
        <taxon>Colubroidea</taxon>
        <taxon>Elapidae</taxon>
        <taxon>Elapinae</taxon>
        <taxon>Micrurus</taxon>
    </lineage>
</organism>
<evidence type="ECO:0000313" key="1">
    <source>
        <dbReference type="EMBL" id="LAA85989.1"/>
    </source>
</evidence>
<reference evidence="1" key="2">
    <citation type="submission" date="2017-11" db="EMBL/GenBank/DDBJ databases">
        <title>Coralsnake Venomics: Analyses of Venom Gland Transcriptomes and Proteomes of Six Brazilian Taxa.</title>
        <authorList>
            <person name="Aird S.D."/>
            <person name="Jorge da Silva N."/>
            <person name="Qiu L."/>
            <person name="Villar-Briones A."/>
            <person name="Aparecida-Saddi V."/>
            <person name="Campos-Telles M.P."/>
            <person name="Grau M."/>
            <person name="Mikheyev A.S."/>
        </authorList>
    </citation>
    <scope>NUCLEOTIDE SEQUENCE</scope>
    <source>
        <tissue evidence="1">Venom_gland</tissue>
    </source>
</reference>
<dbReference type="InterPro" id="IPR013877">
    <property type="entry name" value="YAP-bd/ALF4/Glomulin"/>
</dbReference>
<evidence type="ECO:0008006" key="2">
    <source>
        <dbReference type="Google" id="ProtNLM"/>
    </source>
</evidence>
<name>A0A2D4IP55_MICLE</name>
<sequence length="314" mass="36052">MDKQQSSDALACLSYIVFVQDCFGVDCLPVVFNPSYILQCNMVHITTLLKRTEEPVLLKGLALLENCLLRLENNSLFLQYLEFEGCITTPQDLVKIMTQCPFESLRKKSLKILQLYLDKFDEEGKYILFRCLLKTSNHSGVEGHIIQNIKNQIDLSLKREEVSKFFTGLQLISLLDMVLLLPEGAETDLLQHSDRIMASLNLLRYLLIKDNEDDNKTCIWTELYKIERNFLKPLHTGLNMSRAHYEAEIKRKKENKIGPHNSKKTCSQLIAKAKMSGITKDMELQALHSALFTFDLMESVLARVEELIENKGCN</sequence>
<dbReference type="PANTHER" id="PTHR15430">
    <property type="entry name" value="GLOMULIN"/>
    <property type="match status" value="1"/>
</dbReference>
<dbReference type="InterPro" id="IPR019516">
    <property type="entry name" value="Glomulin/ALF4"/>
</dbReference>
<dbReference type="GO" id="GO:0055105">
    <property type="term" value="F:ubiquitin-protein transferase inhibitor activity"/>
    <property type="evidence" value="ECO:0007669"/>
    <property type="project" value="TreeGrafter"/>
</dbReference>
<reference evidence="1" key="1">
    <citation type="submission" date="2017-07" db="EMBL/GenBank/DDBJ databases">
        <authorList>
            <person name="Mikheyev A."/>
            <person name="Grau M."/>
        </authorList>
    </citation>
    <scope>NUCLEOTIDE SEQUENCE</scope>
    <source>
        <tissue evidence="1">Venom_gland</tissue>
    </source>
</reference>
<protein>
    <recommendedName>
        <fullName evidence="2">Glomulin</fullName>
    </recommendedName>
</protein>
<dbReference type="AlphaFoldDB" id="A0A2D4IP55"/>
<dbReference type="GO" id="GO:0005737">
    <property type="term" value="C:cytoplasm"/>
    <property type="evidence" value="ECO:0007669"/>
    <property type="project" value="TreeGrafter"/>
</dbReference>
<proteinExistence type="predicted"/>
<dbReference type="Pfam" id="PF08568">
    <property type="entry name" value="Kinetochor_Ybp2"/>
    <property type="match status" value="1"/>
</dbReference>
<dbReference type="EMBL" id="IACK01119830">
    <property type="protein sequence ID" value="LAA85989.1"/>
    <property type="molecule type" value="Transcribed_RNA"/>
</dbReference>
<dbReference type="PANTHER" id="PTHR15430:SF1">
    <property type="entry name" value="GLOMULIN"/>
    <property type="match status" value="1"/>
</dbReference>
<accession>A0A2D4IP55</accession>